<proteinExistence type="inferred from homology"/>
<dbReference type="AlphaFoldDB" id="M2W702"/>
<keyword evidence="8" id="KW-0648">Protein biosynthesis</keyword>
<protein>
    <recommendedName>
        <fullName evidence="2">cysteine--tRNA ligase</fullName>
        <ecNumber evidence="2">6.1.1.16</ecNumber>
    </recommendedName>
    <alternativeName>
        <fullName evidence="10">Cysteinyl-tRNA synthetase</fullName>
    </alternativeName>
</protein>
<evidence type="ECO:0000256" key="1">
    <source>
        <dbReference type="ARBA" id="ARBA00001947"/>
    </source>
</evidence>
<dbReference type="GO" id="GO:0005737">
    <property type="term" value="C:cytoplasm"/>
    <property type="evidence" value="ECO:0007669"/>
    <property type="project" value="InterPro"/>
</dbReference>
<dbReference type="InterPro" id="IPR024909">
    <property type="entry name" value="Cys-tRNA/MSH_ligase"/>
</dbReference>
<dbReference type="eggNOG" id="KOG2007">
    <property type="taxonomic scope" value="Eukaryota"/>
</dbReference>
<dbReference type="Proteomes" id="UP000030680">
    <property type="component" value="Unassembled WGS sequence"/>
</dbReference>
<organism evidence="12 13">
    <name type="scientific">Galdieria sulphuraria</name>
    <name type="common">Red alga</name>
    <dbReference type="NCBI Taxonomy" id="130081"/>
    <lineage>
        <taxon>Eukaryota</taxon>
        <taxon>Rhodophyta</taxon>
        <taxon>Bangiophyceae</taxon>
        <taxon>Galdieriales</taxon>
        <taxon>Galdieriaceae</taxon>
        <taxon>Galdieria</taxon>
    </lineage>
</organism>
<reference evidence="13" key="1">
    <citation type="journal article" date="2013" name="Science">
        <title>Gene transfer from bacteria and archaea facilitated evolution of an extremophilic eukaryote.</title>
        <authorList>
            <person name="Schonknecht G."/>
            <person name="Chen W.H."/>
            <person name="Ternes C.M."/>
            <person name="Barbier G.G."/>
            <person name="Shrestha R.P."/>
            <person name="Stanke M."/>
            <person name="Brautigam A."/>
            <person name="Baker B.J."/>
            <person name="Banfield J.F."/>
            <person name="Garavito R.M."/>
            <person name="Carr K."/>
            <person name="Wilkerson C."/>
            <person name="Rensing S.A."/>
            <person name="Gagneul D."/>
            <person name="Dickenson N.E."/>
            <person name="Oesterhelt C."/>
            <person name="Lercher M.J."/>
            <person name="Weber A.P."/>
        </authorList>
    </citation>
    <scope>NUCLEOTIDE SEQUENCE [LARGE SCALE GENOMIC DNA]</scope>
    <source>
        <strain evidence="13">074W</strain>
    </source>
</reference>
<keyword evidence="5" id="KW-0547">Nucleotide-binding</keyword>
<evidence type="ECO:0000256" key="6">
    <source>
        <dbReference type="ARBA" id="ARBA00022833"/>
    </source>
</evidence>
<sequence>MYLDGFQLLSKLHCNKFAYSKRIFRLKSRCSRFRRLPKIYACECSSSSSSSLFLFNSKTRKKELFTSLRPNLVYFYSCGPTVYDFAHIGNFRAFITYDLIKRWLFTLGYRVVHVLNITDVDDKIIHRALKEKRPAKEITDFYTEQFFKDMQRLNCLPADHYPRATSHIAEMCALIDKLVKNGFAYVSNGSVYFSVDKYARYGIFTLSPLSISQTLTEEEETDKLNPSDFVLWKKYKEEDHNIFWNSQYGKGRPGWHLECSCMALHYLGSEIDIHAGGVDLMFPHHENEIAQAEAITGKTFVRYWIHNGFVQVNEQKMSKSLQNIKKLGDIAVTALDIRAFRYLIVSSHYRAPLSFHQDALKGAKNTIRRLDHFMNKISMACKDDRLPSYLESEDRICEHLVKDTWRRFQNEMNDDLNTPRAVASIWFEANRKVHKTGRLCFRYILFPTRLENNR</sequence>
<dbReference type="RefSeq" id="XP_005708111.1">
    <property type="nucleotide sequence ID" value="XM_005708054.1"/>
</dbReference>
<evidence type="ECO:0000256" key="10">
    <source>
        <dbReference type="ARBA" id="ARBA00031499"/>
    </source>
</evidence>
<dbReference type="Gramene" id="EME31591">
    <property type="protein sequence ID" value="EME31591"/>
    <property type="gene ID" value="Gasu_12610"/>
</dbReference>
<evidence type="ECO:0000256" key="7">
    <source>
        <dbReference type="ARBA" id="ARBA00022840"/>
    </source>
</evidence>
<dbReference type="EMBL" id="KB454491">
    <property type="protein sequence ID" value="EME31591.1"/>
    <property type="molecule type" value="Genomic_DNA"/>
</dbReference>
<keyword evidence="3 12" id="KW-0436">Ligase</keyword>
<dbReference type="GO" id="GO:0005524">
    <property type="term" value="F:ATP binding"/>
    <property type="evidence" value="ECO:0007669"/>
    <property type="project" value="UniProtKB-KW"/>
</dbReference>
<dbReference type="GO" id="GO:0046872">
    <property type="term" value="F:metal ion binding"/>
    <property type="evidence" value="ECO:0007669"/>
    <property type="project" value="UniProtKB-KW"/>
</dbReference>
<dbReference type="CDD" id="cd00672">
    <property type="entry name" value="CysRS_core"/>
    <property type="match status" value="1"/>
</dbReference>
<name>M2W702_GALSU</name>
<keyword evidence="4" id="KW-0479">Metal-binding</keyword>
<dbReference type="GeneID" id="17090225"/>
<keyword evidence="13" id="KW-1185">Reference proteome</keyword>
<evidence type="ECO:0000256" key="4">
    <source>
        <dbReference type="ARBA" id="ARBA00022723"/>
    </source>
</evidence>
<dbReference type="Gene3D" id="1.20.120.640">
    <property type="entry name" value="Anticodon-binding domain of a subclass of class I aminoacyl-tRNA synthetases"/>
    <property type="match status" value="1"/>
</dbReference>
<dbReference type="HAMAP" id="MF_00041">
    <property type="entry name" value="Cys_tRNA_synth"/>
    <property type="match status" value="1"/>
</dbReference>
<dbReference type="EC" id="6.1.1.16" evidence="2"/>
<evidence type="ECO:0000259" key="11">
    <source>
        <dbReference type="Pfam" id="PF01406"/>
    </source>
</evidence>
<dbReference type="Pfam" id="PF01406">
    <property type="entry name" value="tRNA-synt_1e"/>
    <property type="match status" value="1"/>
</dbReference>
<dbReference type="InterPro" id="IPR032678">
    <property type="entry name" value="tRNA-synt_1_cat_dom"/>
</dbReference>
<dbReference type="GO" id="GO:0006423">
    <property type="term" value="P:cysteinyl-tRNA aminoacylation"/>
    <property type="evidence" value="ECO:0007669"/>
    <property type="project" value="InterPro"/>
</dbReference>
<dbReference type="Gene3D" id="3.40.50.620">
    <property type="entry name" value="HUPs"/>
    <property type="match status" value="1"/>
</dbReference>
<evidence type="ECO:0000313" key="12">
    <source>
        <dbReference type="EMBL" id="EME31591.1"/>
    </source>
</evidence>
<dbReference type="KEGG" id="gsl:Gasu_12610"/>
<dbReference type="PANTHER" id="PTHR10890:SF3">
    <property type="entry name" value="CYSTEINE--TRNA LIGASE, CYTOPLASMIC"/>
    <property type="match status" value="1"/>
</dbReference>
<evidence type="ECO:0000256" key="5">
    <source>
        <dbReference type="ARBA" id="ARBA00022741"/>
    </source>
</evidence>
<dbReference type="PRINTS" id="PR00983">
    <property type="entry name" value="TRNASYNTHCYS"/>
</dbReference>
<dbReference type="NCBIfam" id="TIGR00435">
    <property type="entry name" value="cysS"/>
    <property type="match status" value="1"/>
</dbReference>
<dbReference type="SUPFAM" id="SSF52374">
    <property type="entry name" value="Nucleotidylyl transferase"/>
    <property type="match status" value="1"/>
</dbReference>
<keyword evidence="6" id="KW-0862">Zinc</keyword>
<evidence type="ECO:0000256" key="2">
    <source>
        <dbReference type="ARBA" id="ARBA00012832"/>
    </source>
</evidence>
<dbReference type="OMA" id="HAWPASE"/>
<evidence type="ECO:0000256" key="9">
    <source>
        <dbReference type="ARBA" id="ARBA00023146"/>
    </source>
</evidence>
<dbReference type="PANTHER" id="PTHR10890">
    <property type="entry name" value="CYSTEINYL-TRNA SYNTHETASE"/>
    <property type="match status" value="1"/>
</dbReference>
<dbReference type="InterPro" id="IPR014729">
    <property type="entry name" value="Rossmann-like_a/b/a_fold"/>
</dbReference>
<dbReference type="STRING" id="130081.M2W702"/>
<evidence type="ECO:0000256" key="8">
    <source>
        <dbReference type="ARBA" id="ARBA00022917"/>
    </source>
</evidence>
<evidence type="ECO:0000256" key="3">
    <source>
        <dbReference type="ARBA" id="ARBA00022598"/>
    </source>
</evidence>
<comment type="cofactor">
    <cofactor evidence="1">
        <name>Zn(2+)</name>
        <dbReference type="ChEBI" id="CHEBI:29105"/>
    </cofactor>
</comment>
<dbReference type="OrthoDB" id="438179at2759"/>
<evidence type="ECO:0000313" key="13">
    <source>
        <dbReference type="Proteomes" id="UP000030680"/>
    </source>
</evidence>
<keyword evidence="7" id="KW-0067">ATP-binding</keyword>
<dbReference type="GO" id="GO:0004817">
    <property type="term" value="F:cysteine-tRNA ligase activity"/>
    <property type="evidence" value="ECO:0007669"/>
    <property type="project" value="UniProtKB-EC"/>
</dbReference>
<gene>
    <name evidence="12" type="ORF">Gasu_12610</name>
</gene>
<feature type="domain" description="tRNA synthetases class I catalytic" evidence="11">
    <location>
        <begin position="66"/>
        <end position="364"/>
    </location>
</feature>
<dbReference type="InterPro" id="IPR015803">
    <property type="entry name" value="Cys-tRNA-ligase"/>
</dbReference>
<accession>M2W702</accession>
<keyword evidence="9 12" id="KW-0030">Aminoacyl-tRNA synthetase</keyword>